<comment type="caution">
    <text evidence="2">The sequence shown here is derived from an EMBL/GenBank/DDBJ whole genome shotgun (WGS) entry which is preliminary data.</text>
</comment>
<keyword evidence="3" id="KW-1185">Reference proteome</keyword>
<proteinExistence type="predicted"/>
<evidence type="ECO:0000313" key="3">
    <source>
        <dbReference type="Proteomes" id="UP000247409"/>
    </source>
</evidence>
<organism evidence="2 3">
    <name type="scientific">Gracilariopsis chorda</name>
    <dbReference type="NCBI Taxonomy" id="448386"/>
    <lineage>
        <taxon>Eukaryota</taxon>
        <taxon>Rhodophyta</taxon>
        <taxon>Florideophyceae</taxon>
        <taxon>Rhodymeniophycidae</taxon>
        <taxon>Gracilariales</taxon>
        <taxon>Gracilariaceae</taxon>
        <taxon>Gracilariopsis</taxon>
    </lineage>
</organism>
<evidence type="ECO:0000259" key="1">
    <source>
        <dbReference type="Pfam" id="PF07727"/>
    </source>
</evidence>
<name>A0A2V3IXU4_9FLOR</name>
<protein>
    <submittedName>
        <fullName evidence="2">Transposon Ty1-PR3 Gag-Pol polyprotein</fullName>
    </submittedName>
</protein>
<dbReference type="OrthoDB" id="1917367at2759"/>
<gene>
    <name evidence="2" type="ORF">BWQ96_03306</name>
</gene>
<dbReference type="InterPro" id="IPR013103">
    <property type="entry name" value="RVT_2"/>
</dbReference>
<feature type="domain" description="Reverse transcriptase Ty1/copia-type" evidence="1">
    <location>
        <begin position="135"/>
        <end position="251"/>
    </location>
</feature>
<dbReference type="STRING" id="448386.A0A2V3IXU4"/>
<dbReference type="EMBL" id="NBIV01000031">
    <property type="protein sequence ID" value="PXF46968.1"/>
    <property type="molecule type" value="Genomic_DNA"/>
</dbReference>
<dbReference type="Proteomes" id="UP000247409">
    <property type="component" value="Unassembled WGS sequence"/>
</dbReference>
<reference evidence="2 3" key="1">
    <citation type="journal article" date="2018" name="Mol. Biol. Evol.">
        <title>Analysis of the draft genome of the red seaweed Gracilariopsis chorda provides insights into genome size evolution in Rhodophyta.</title>
        <authorList>
            <person name="Lee J."/>
            <person name="Yang E.C."/>
            <person name="Graf L."/>
            <person name="Yang J.H."/>
            <person name="Qiu H."/>
            <person name="Zel Zion U."/>
            <person name="Chan C.X."/>
            <person name="Stephens T.G."/>
            <person name="Weber A.P.M."/>
            <person name="Boo G.H."/>
            <person name="Boo S.M."/>
            <person name="Kim K.M."/>
            <person name="Shin Y."/>
            <person name="Jung M."/>
            <person name="Lee S.J."/>
            <person name="Yim H.S."/>
            <person name="Lee J.H."/>
            <person name="Bhattacharya D."/>
            <person name="Yoon H.S."/>
        </authorList>
    </citation>
    <scope>NUCLEOTIDE SEQUENCE [LARGE SCALE GENOMIC DNA]</scope>
    <source>
        <strain evidence="2 3">SKKU-2015</strain>
        <tissue evidence="2">Whole body</tissue>
    </source>
</reference>
<accession>A0A2V3IXU4</accession>
<dbReference type="AlphaFoldDB" id="A0A2V3IXU4"/>
<evidence type="ECO:0000313" key="2">
    <source>
        <dbReference type="EMBL" id="PXF46968.1"/>
    </source>
</evidence>
<sequence length="264" mass="30336">MGISTALRVRTPEAAKHSIPPGDHVWIYRETDSIHKRGHFSGPLKVLKMENKQVFLNYNGKLVQYSVSQCIPDTTPTQNAPDQNATDERICITEILKPGDSRQQLPQWKEAKRKELEGLTKRKLLNINVESETPIFKARMIAQGYKDPEKHRIVHEARTMQIKSIRLIVSLAHAPGFQLWSADIKQAYIQSKVPLTHDVYLRPVPELGLPISRLLKIQRPIYGMTEAGDLWSFTFMSHITEELKMTPFTSDRAFLFRHNERSNS</sequence>
<dbReference type="Pfam" id="PF07727">
    <property type="entry name" value="RVT_2"/>
    <property type="match status" value="1"/>
</dbReference>